<dbReference type="Pfam" id="PF01614">
    <property type="entry name" value="IclR_C"/>
    <property type="match status" value="1"/>
</dbReference>
<dbReference type="InterPro" id="IPR050707">
    <property type="entry name" value="HTH_MetabolicPath_Reg"/>
</dbReference>
<evidence type="ECO:0000259" key="7">
    <source>
        <dbReference type="PROSITE" id="PS51078"/>
    </source>
</evidence>
<dbReference type="CDD" id="cd00090">
    <property type="entry name" value="HTH_ARSR"/>
    <property type="match status" value="1"/>
</dbReference>
<dbReference type="GO" id="GO:0003700">
    <property type="term" value="F:DNA-binding transcription factor activity"/>
    <property type="evidence" value="ECO:0007669"/>
    <property type="project" value="TreeGrafter"/>
</dbReference>
<dbReference type="STRING" id="1120995.SAMN02745245_01859"/>
<dbReference type="InterPro" id="IPR036388">
    <property type="entry name" value="WH-like_DNA-bd_sf"/>
</dbReference>
<dbReference type="Pfam" id="PF09339">
    <property type="entry name" value="HTH_IclR"/>
    <property type="match status" value="1"/>
</dbReference>
<dbReference type="AlphaFoldDB" id="A0A1M5USX1"/>
<keyword evidence="2" id="KW-0238">DNA-binding</keyword>
<dbReference type="Proteomes" id="UP000184032">
    <property type="component" value="Unassembled WGS sequence"/>
</dbReference>
<dbReference type="FunFam" id="1.10.10.10:FF:000056">
    <property type="entry name" value="IclR family transcriptional regulator"/>
    <property type="match status" value="1"/>
</dbReference>
<dbReference type="SMART" id="SM00346">
    <property type="entry name" value="HTH_ICLR"/>
    <property type="match status" value="1"/>
</dbReference>
<dbReference type="GO" id="GO:0045892">
    <property type="term" value="P:negative regulation of DNA-templated transcription"/>
    <property type="evidence" value="ECO:0007669"/>
    <property type="project" value="TreeGrafter"/>
</dbReference>
<evidence type="ECO:0000313" key="9">
    <source>
        <dbReference type="Proteomes" id="UP000184032"/>
    </source>
</evidence>
<dbReference type="PANTHER" id="PTHR30136">
    <property type="entry name" value="HELIX-TURN-HELIX TRANSCRIPTIONAL REGULATOR, ICLR FAMILY"/>
    <property type="match status" value="1"/>
</dbReference>
<comment type="function">
    <text evidence="4">May be an activator protein for the gylABX operon.</text>
</comment>
<dbReference type="InterPro" id="IPR014757">
    <property type="entry name" value="Tscrpt_reg_IclR_C"/>
</dbReference>
<proteinExistence type="predicted"/>
<sequence>MIQSIRKAASILEFMKNHNKEYSIAEISESIEFPPSTTHRILNTLINCGYVAKDERTHLYKLGPGLIALGIAAVSNINIQSESAPILKHLSEKTQEDSFLIVKSGNNGVIIGKSDGPHPLKIVENFGIEIPLHKGAIRKVILAYQPKEFLDDYLQRDLAPYLENTEVDKDKLIEDLKKIKDTGISLSISEYIENAVGIGAPIFDYKGEFVASIGIVAPLSRAEDTGLEFIENSIRESADQLSKKLGYMK</sequence>
<keyword evidence="3" id="KW-0804">Transcription</keyword>
<protein>
    <recommendedName>
        <fullName evidence="5">Glycerol operon regulatory protein</fullName>
    </recommendedName>
</protein>
<dbReference type="InterPro" id="IPR029016">
    <property type="entry name" value="GAF-like_dom_sf"/>
</dbReference>
<feature type="domain" description="HTH iclR-type" evidence="6">
    <location>
        <begin position="2"/>
        <end position="64"/>
    </location>
</feature>
<dbReference type="InterPro" id="IPR036390">
    <property type="entry name" value="WH_DNA-bd_sf"/>
</dbReference>
<evidence type="ECO:0000256" key="4">
    <source>
        <dbReference type="ARBA" id="ARBA00058938"/>
    </source>
</evidence>
<keyword evidence="9" id="KW-1185">Reference proteome</keyword>
<dbReference type="InterPro" id="IPR005471">
    <property type="entry name" value="Tscrpt_reg_IclR_N"/>
</dbReference>
<dbReference type="EMBL" id="FQXI01000020">
    <property type="protein sequence ID" value="SHH65813.1"/>
    <property type="molecule type" value="Genomic_DNA"/>
</dbReference>
<dbReference type="GO" id="GO:0003677">
    <property type="term" value="F:DNA binding"/>
    <property type="evidence" value="ECO:0007669"/>
    <property type="project" value="UniProtKB-KW"/>
</dbReference>
<dbReference type="PROSITE" id="PS51077">
    <property type="entry name" value="HTH_ICLR"/>
    <property type="match status" value="1"/>
</dbReference>
<evidence type="ECO:0000256" key="2">
    <source>
        <dbReference type="ARBA" id="ARBA00023125"/>
    </source>
</evidence>
<dbReference type="SUPFAM" id="SSF55781">
    <property type="entry name" value="GAF domain-like"/>
    <property type="match status" value="1"/>
</dbReference>
<reference evidence="8 9" key="1">
    <citation type="submission" date="2016-11" db="EMBL/GenBank/DDBJ databases">
        <authorList>
            <person name="Jaros S."/>
            <person name="Januszkiewicz K."/>
            <person name="Wedrychowicz H."/>
        </authorList>
    </citation>
    <scope>NUCLEOTIDE SEQUENCE [LARGE SCALE GENOMIC DNA]</scope>
    <source>
        <strain evidence="8 9">DSM 21120</strain>
    </source>
</reference>
<dbReference type="Gene3D" id="3.30.450.40">
    <property type="match status" value="1"/>
</dbReference>
<feature type="domain" description="IclR-ED" evidence="7">
    <location>
        <begin position="65"/>
        <end position="247"/>
    </location>
</feature>
<keyword evidence="1" id="KW-0805">Transcription regulation</keyword>
<accession>A0A1M5USX1</accession>
<dbReference type="PANTHER" id="PTHR30136:SF7">
    <property type="entry name" value="HTH-TYPE TRANSCRIPTIONAL REGULATOR KDGR-RELATED"/>
    <property type="match status" value="1"/>
</dbReference>
<gene>
    <name evidence="8" type="ORF">SAMN02745245_01859</name>
</gene>
<dbReference type="RefSeq" id="WP_073185625.1">
    <property type="nucleotide sequence ID" value="NZ_FQXI01000020.1"/>
</dbReference>
<dbReference type="PROSITE" id="PS51078">
    <property type="entry name" value="ICLR_ED"/>
    <property type="match status" value="1"/>
</dbReference>
<evidence type="ECO:0000256" key="3">
    <source>
        <dbReference type="ARBA" id="ARBA00023163"/>
    </source>
</evidence>
<dbReference type="Gene3D" id="1.10.10.10">
    <property type="entry name" value="Winged helix-like DNA-binding domain superfamily/Winged helix DNA-binding domain"/>
    <property type="match status" value="1"/>
</dbReference>
<evidence type="ECO:0000256" key="5">
    <source>
        <dbReference type="ARBA" id="ARBA00070406"/>
    </source>
</evidence>
<name>A0A1M5USX1_9FIRM</name>
<dbReference type="OrthoDB" id="9791752at2"/>
<evidence type="ECO:0000256" key="1">
    <source>
        <dbReference type="ARBA" id="ARBA00023015"/>
    </source>
</evidence>
<dbReference type="SUPFAM" id="SSF46785">
    <property type="entry name" value="Winged helix' DNA-binding domain"/>
    <property type="match status" value="1"/>
</dbReference>
<evidence type="ECO:0000313" key="8">
    <source>
        <dbReference type="EMBL" id="SHH65813.1"/>
    </source>
</evidence>
<evidence type="ECO:0000259" key="6">
    <source>
        <dbReference type="PROSITE" id="PS51077"/>
    </source>
</evidence>
<dbReference type="InterPro" id="IPR011991">
    <property type="entry name" value="ArsR-like_HTH"/>
</dbReference>
<organism evidence="8 9">
    <name type="scientific">Anaerosphaera aminiphila DSM 21120</name>
    <dbReference type="NCBI Taxonomy" id="1120995"/>
    <lineage>
        <taxon>Bacteria</taxon>
        <taxon>Bacillati</taxon>
        <taxon>Bacillota</taxon>
        <taxon>Tissierellia</taxon>
        <taxon>Tissierellales</taxon>
        <taxon>Peptoniphilaceae</taxon>
        <taxon>Anaerosphaera</taxon>
    </lineage>
</organism>